<evidence type="ECO:0000313" key="2">
    <source>
        <dbReference type="Proteomes" id="UP000595814"/>
    </source>
</evidence>
<name>A0AC61MQK1_9FIRM</name>
<protein>
    <submittedName>
        <fullName evidence="1">DJ-1/PfpI family protein</fullName>
    </submittedName>
</protein>
<keyword evidence="2" id="KW-1185">Reference proteome</keyword>
<proteinExistence type="predicted"/>
<accession>A0AC61MQK1</accession>
<reference evidence="1 2" key="1">
    <citation type="journal article" date="2022" name="Int. J. Syst. Evol. Microbiol.">
        <title>Miniphocaeibacter halophilus sp. nov., an ammonium-tolerant acetate-producing bacterium isolated from a biogas system.</title>
        <authorList>
            <person name="Schnurer A."/>
            <person name="Singh A."/>
            <person name="Bi S."/>
            <person name="Qiao W."/>
            <person name="Westerholm M."/>
        </authorList>
    </citation>
    <scope>NUCLEOTIDE SEQUENCE [LARGE SCALE GENOMIC DNA]</scope>
    <source>
        <strain evidence="1 2">AMB_01</strain>
    </source>
</reference>
<dbReference type="Proteomes" id="UP000595814">
    <property type="component" value="Chromosome"/>
</dbReference>
<gene>
    <name evidence="1" type="ORF">JFY71_11930</name>
</gene>
<dbReference type="EMBL" id="CP066744">
    <property type="protein sequence ID" value="QQK07955.1"/>
    <property type="molecule type" value="Genomic_DNA"/>
</dbReference>
<sequence>MSKVIILLADGIEEVEALTQVDYLRRVGIEVDMVSVSDSLTITGAHNIVFQAEKFLKDIDFEEYDGIIIPGGLEGVENLMADARVLETVKNMHLARKMIAAICAGPLVLNKAGILDERRYTCYTGIENRILNGRHRNEAVVIDDNIITAAGPAYAQKFAFNIVKDLLGRNAVKELKKDILYKRY</sequence>
<evidence type="ECO:0000313" key="1">
    <source>
        <dbReference type="EMBL" id="QQK07955.1"/>
    </source>
</evidence>
<organism evidence="1 2">
    <name type="scientific">Miniphocaeibacter halophilus</name>
    <dbReference type="NCBI Taxonomy" id="2931922"/>
    <lineage>
        <taxon>Bacteria</taxon>
        <taxon>Bacillati</taxon>
        <taxon>Bacillota</taxon>
        <taxon>Tissierellia</taxon>
        <taxon>Tissierellales</taxon>
        <taxon>Peptoniphilaceae</taxon>
        <taxon>Miniphocaeibacter</taxon>
    </lineage>
</organism>